<evidence type="ECO:0000313" key="2">
    <source>
        <dbReference type="EMBL" id="KAK4002907.1"/>
    </source>
</evidence>
<evidence type="ECO:0000313" key="3">
    <source>
        <dbReference type="Proteomes" id="UP001234178"/>
    </source>
</evidence>
<keyword evidence="3" id="KW-1185">Reference proteome</keyword>
<proteinExistence type="predicted"/>
<protein>
    <submittedName>
        <fullName evidence="2">Uncharacterized protein</fullName>
    </submittedName>
</protein>
<accession>A0ABQ9YQM5</accession>
<reference evidence="2 3" key="1">
    <citation type="journal article" date="2023" name="Nucleic Acids Res.">
        <title>The hologenome of Daphnia magna reveals possible DNA methylation and microbiome-mediated evolution of the host genome.</title>
        <authorList>
            <person name="Chaturvedi A."/>
            <person name="Li X."/>
            <person name="Dhandapani V."/>
            <person name="Marshall H."/>
            <person name="Kissane S."/>
            <person name="Cuenca-Cambronero M."/>
            <person name="Asole G."/>
            <person name="Calvet F."/>
            <person name="Ruiz-Romero M."/>
            <person name="Marangio P."/>
            <person name="Guigo R."/>
            <person name="Rago D."/>
            <person name="Mirbahai L."/>
            <person name="Eastwood N."/>
            <person name="Colbourne J.K."/>
            <person name="Zhou J."/>
            <person name="Mallon E."/>
            <person name="Orsini L."/>
        </authorList>
    </citation>
    <scope>NUCLEOTIDE SEQUENCE [LARGE SCALE GENOMIC DNA]</scope>
    <source>
        <strain evidence="2">LRV0_1</strain>
    </source>
</reference>
<name>A0ABQ9YQM5_9CRUS</name>
<dbReference type="EMBL" id="JAOYFB010000001">
    <property type="protein sequence ID" value="KAK4002907.1"/>
    <property type="molecule type" value="Genomic_DNA"/>
</dbReference>
<gene>
    <name evidence="2" type="ORF">OUZ56_004701</name>
</gene>
<dbReference type="Proteomes" id="UP001234178">
    <property type="component" value="Unassembled WGS sequence"/>
</dbReference>
<organism evidence="2 3">
    <name type="scientific">Daphnia magna</name>
    <dbReference type="NCBI Taxonomy" id="35525"/>
    <lineage>
        <taxon>Eukaryota</taxon>
        <taxon>Metazoa</taxon>
        <taxon>Ecdysozoa</taxon>
        <taxon>Arthropoda</taxon>
        <taxon>Crustacea</taxon>
        <taxon>Branchiopoda</taxon>
        <taxon>Diplostraca</taxon>
        <taxon>Cladocera</taxon>
        <taxon>Anomopoda</taxon>
        <taxon>Daphniidae</taxon>
        <taxon>Daphnia</taxon>
    </lineage>
</organism>
<evidence type="ECO:0000256" key="1">
    <source>
        <dbReference type="SAM" id="MobiDB-lite"/>
    </source>
</evidence>
<comment type="caution">
    <text evidence="2">The sequence shown here is derived from an EMBL/GenBank/DDBJ whole genome shotgun (WGS) entry which is preliminary data.</text>
</comment>
<feature type="region of interest" description="Disordered" evidence="1">
    <location>
        <begin position="1"/>
        <end position="24"/>
    </location>
</feature>
<sequence>MHERAIKPHLGIGVRTGPTTTTTTPTKNKNYVILLFHENHEWLMLGAFRFRSQAELTMELVAIYVVRHGSRPNVHGHQDTFNPVLHPCQSER</sequence>